<dbReference type="SUPFAM" id="SSF51735">
    <property type="entry name" value="NAD(P)-binding Rossmann-fold domains"/>
    <property type="match status" value="1"/>
</dbReference>
<dbReference type="InterPro" id="IPR020843">
    <property type="entry name" value="ER"/>
</dbReference>
<evidence type="ECO:0000256" key="1">
    <source>
        <dbReference type="SAM" id="MobiDB-lite"/>
    </source>
</evidence>
<gene>
    <name evidence="3" type="ORF">B0T25DRAFT_114830</name>
</gene>
<dbReference type="SUPFAM" id="SSF50129">
    <property type="entry name" value="GroES-like"/>
    <property type="match status" value="1"/>
</dbReference>
<name>A0AAJ0MI52_9PEZI</name>
<dbReference type="PANTHER" id="PTHR43482">
    <property type="entry name" value="PROTEIN AST1-RELATED"/>
    <property type="match status" value="1"/>
</dbReference>
<dbReference type="InterPro" id="IPR013149">
    <property type="entry name" value="ADH-like_C"/>
</dbReference>
<evidence type="ECO:0000313" key="3">
    <source>
        <dbReference type="EMBL" id="KAK3359930.1"/>
    </source>
</evidence>
<dbReference type="Pfam" id="PF00107">
    <property type="entry name" value="ADH_zinc_N"/>
    <property type="match status" value="1"/>
</dbReference>
<dbReference type="Gene3D" id="3.40.50.720">
    <property type="entry name" value="NAD(P)-binding Rossmann-like Domain"/>
    <property type="match status" value="1"/>
</dbReference>
<accession>A0AAJ0MI52</accession>
<proteinExistence type="predicted"/>
<comment type="caution">
    <text evidence="3">The sequence shown here is derived from an EMBL/GenBank/DDBJ whole genome shotgun (WGS) entry which is preliminary data.</text>
</comment>
<evidence type="ECO:0000313" key="4">
    <source>
        <dbReference type="Proteomes" id="UP001275084"/>
    </source>
</evidence>
<evidence type="ECO:0000259" key="2">
    <source>
        <dbReference type="SMART" id="SM00829"/>
    </source>
</evidence>
<organism evidence="3 4">
    <name type="scientific">Lasiosphaeria hispida</name>
    <dbReference type="NCBI Taxonomy" id="260671"/>
    <lineage>
        <taxon>Eukaryota</taxon>
        <taxon>Fungi</taxon>
        <taxon>Dikarya</taxon>
        <taxon>Ascomycota</taxon>
        <taxon>Pezizomycotina</taxon>
        <taxon>Sordariomycetes</taxon>
        <taxon>Sordariomycetidae</taxon>
        <taxon>Sordariales</taxon>
        <taxon>Lasiosphaeriaceae</taxon>
        <taxon>Lasiosphaeria</taxon>
    </lineage>
</organism>
<dbReference type="SMART" id="SM00829">
    <property type="entry name" value="PKS_ER"/>
    <property type="match status" value="1"/>
</dbReference>
<reference evidence="3" key="2">
    <citation type="submission" date="2023-06" db="EMBL/GenBank/DDBJ databases">
        <authorList>
            <consortium name="Lawrence Berkeley National Laboratory"/>
            <person name="Haridas S."/>
            <person name="Hensen N."/>
            <person name="Bonometti L."/>
            <person name="Westerberg I."/>
            <person name="Brannstrom I.O."/>
            <person name="Guillou S."/>
            <person name="Cros-Aarteil S."/>
            <person name="Calhoun S."/>
            <person name="Kuo A."/>
            <person name="Mondo S."/>
            <person name="Pangilinan J."/>
            <person name="Riley R."/>
            <person name="Labutti K."/>
            <person name="Andreopoulos B."/>
            <person name="Lipzen A."/>
            <person name="Chen C."/>
            <person name="Yanf M."/>
            <person name="Daum C."/>
            <person name="Ng V."/>
            <person name="Clum A."/>
            <person name="Steindorff A."/>
            <person name="Ohm R."/>
            <person name="Martin F."/>
            <person name="Silar P."/>
            <person name="Natvig D."/>
            <person name="Lalanne C."/>
            <person name="Gautier V."/>
            <person name="Ament-Velasquez S.L."/>
            <person name="Kruys A."/>
            <person name="Hutchinson M.I."/>
            <person name="Powell A.J."/>
            <person name="Barry K."/>
            <person name="Miller A.N."/>
            <person name="Grigoriev I.V."/>
            <person name="Debuchy R."/>
            <person name="Gladieux P."/>
            <person name="Thoren M.H."/>
            <person name="Johannesson H."/>
        </authorList>
    </citation>
    <scope>NUCLEOTIDE SEQUENCE</scope>
    <source>
        <strain evidence="3">CBS 955.72</strain>
    </source>
</reference>
<dbReference type="InterPro" id="IPR011032">
    <property type="entry name" value="GroES-like_sf"/>
</dbReference>
<dbReference type="GO" id="GO:0016491">
    <property type="term" value="F:oxidoreductase activity"/>
    <property type="evidence" value="ECO:0007669"/>
    <property type="project" value="InterPro"/>
</dbReference>
<protein>
    <recommendedName>
        <fullName evidence="2">Enoyl reductase (ER) domain-containing protein</fullName>
    </recommendedName>
</protein>
<dbReference type="Gene3D" id="3.90.180.10">
    <property type="entry name" value="Medium-chain alcohol dehydrogenases, catalytic domain"/>
    <property type="match status" value="1"/>
</dbReference>
<feature type="region of interest" description="Disordered" evidence="1">
    <location>
        <begin position="436"/>
        <end position="460"/>
    </location>
</feature>
<reference evidence="3" key="1">
    <citation type="journal article" date="2023" name="Mol. Phylogenet. Evol.">
        <title>Genome-scale phylogeny and comparative genomics of the fungal order Sordariales.</title>
        <authorList>
            <person name="Hensen N."/>
            <person name="Bonometti L."/>
            <person name="Westerberg I."/>
            <person name="Brannstrom I.O."/>
            <person name="Guillou S."/>
            <person name="Cros-Aarteil S."/>
            <person name="Calhoun S."/>
            <person name="Haridas S."/>
            <person name="Kuo A."/>
            <person name="Mondo S."/>
            <person name="Pangilinan J."/>
            <person name="Riley R."/>
            <person name="LaButti K."/>
            <person name="Andreopoulos B."/>
            <person name="Lipzen A."/>
            <person name="Chen C."/>
            <person name="Yan M."/>
            <person name="Daum C."/>
            <person name="Ng V."/>
            <person name="Clum A."/>
            <person name="Steindorff A."/>
            <person name="Ohm R.A."/>
            <person name="Martin F."/>
            <person name="Silar P."/>
            <person name="Natvig D.O."/>
            <person name="Lalanne C."/>
            <person name="Gautier V."/>
            <person name="Ament-Velasquez S.L."/>
            <person name="Kruys A."/>
            <person name="Hutchinson M.I."/>
            <person name="Powell A.J."/>
            <person name="Barry K."/>
            <person name="Miller A.N."/>
            <person name="Grigoriev I.V."/>
            <person name="Debuchy R."/>
            <person name="Gladieux P."/>
            <person name="Hiltunen Thoren M."/>
            <person name="Johannesson H."/>
        </authorList>
    </citation>
    <scope>NUCLEOTIDE SEQUENCE</scope>
    <source>
        <strain evidence="3">CBS 955.72</strain>
    </source>
</reference>
<dbReference type="PANTHER" id="PTHR43482:SF1">
    <property type="entry name" value="PROTEIN AST1-RELATED"/>
    <property type="match status" value="1"/>
</dbReference>
<keyword evidence="4" id="KW-1185">Reference proteome</keyword>
<dbReference type="EMBL" id="JAUIQD010000002">
    <property type="protein sequence ID" value="KAK3359930.1"/>
    <property type="molecule type" value="Genomic_DNA"/>
</dbReference>
<dbReference type="Proteomes" id="UP001275084">
    <property type="component" value="Unassembled WGS sequence"/>
</dbReference>
<dbReference type="AlphaFoldDB" id="A0AAJ0MI52"/>
<dbReference type="InterPro" id="IPR052585">
    <property type="entry name" value="Lipid_raft_assoc_Zn_ADH"/>
</dbReference>
<feature type="domain" description="Enoyl reductase (ER)" evidence="2">
    <location>
        <begin position="24"/>
        <end position="303"/>
    </location>
</feature>
<sequence length="545" mass="59850">MSAWPKGVEPLESLQELHYDHNSTLLKAVPSQWPDPSTLYPLRAHVVQVYAIALTDKPDEWEAVANNVPPIPGFDFAGTVISTPKGSPFKPGSQVYGHTSRERPGNARPFTLALLQEMSLRPRLLKWEDCAAIPYPFLTAYQGLFTTGSLREGRRDSDFYPRRSQHSENGGKRVLITDAAAPVGFWALQLARLRGCGWITALVRREKDKARVCLLGAHEALNVNYSEGNLLEWRRNKFDVILDCEGFDTLRRCWNVIAKDGYISSTVEHPQYFKPDGASGLIKAAWVQARSCPYQLARAAHLLDCGILKYQQHNADRTFEWEEYEEAVLTVYSLPVTGSVILRVRKENPKELVEFFSVRDNMGMADESTGQVITAHSGDPSVKVHKEEVVEASRIGGVMGPKDEVDAFKEALNTFRDAQRSYIQAGKVLREATEALKGKAKKSPKPMSPSPSPEAASSSLDLGALPNAEESDIDTSLNASLEAMVSGLPGPLKQGIGSDDLESSSQTVNSEAMRFLSPELEAHLDAMIGASGDPSAAHSDMDEGG</sequence>
<dbReference type="InterPro" id="IPR036291">
    <property type="entry name" value="NAD(P)-bd_dom_sf"/>
</dbReference>